<dbReference type="Pfam" id="PF17111">
    <property type="entry name" value="PigL_N"/>
    <property type="match status" value="1"/>
</dbReference>
<reference evidence="4 5" key="1">
    <citation type="journal article" date="2024" name="IMA Fungus">
        <title>IMA Genome - F19 : A genome assembly and annotation guide to empower mycologists, including annotated draft genome sequences of Ceratocystis pirilliformis, Diaporthe australafricana, Fusarium ophioides, Paecilomyces lecythidis, and Sporothrix stenoceras.</title>
        <authorList>
            <person name="Aylward J."/>
            <person name="Wilson A.M."/>
            <person name="Visagie C.M."/>
            <person name="Spraker J."/>
            <person name="Barnes I."/>
            <person name="Buitendag C."/>
            <person name="Ceriani C."/>
            <person name="Del Mar Angel L."/>
            <person name="du Plessis D."/>
            <person name="Fuchs T."/>
            <person name="Gasser K."/>
            <person name="Kramer D."/>
            <person name="Li W."/>
            <person name="Munsamy K."/>
            <person name="Piso A."/>
            <person name="Price J.L."/>
            <person name="Sonnekus B."/>
            <person name="Thomas C."/>
            <person name="van der Nest A."/>
            <person name="van Dijk A."/>
            <person name="van Heerden A."/>
            <person name="van Vuuren N."/>
            <person name="Yilmaz N."/>
            <person name="Duong T.A."/>
            <person name="van der Merwe N.A."/>
            <person name="Wingfield M.J."/>
            <person name="Wingfield B.D."/>
        </authorList>
    </citation>
    <scope>NUCLEOTIDE SEQUENCE [LARGE SCALE GENOMIC DNA]</scope>
    <source>
        <strain evidence="4 5">CMW 18167</strain>
    </source>
</reference>
<comment type="caution">
    <text evidence="4">The sequence shown here is derived from an EMBL/GenBank/DDBJ whole genome shotgun (WGS) entry which is preliminary data.</text>
</comment>
<name>A0ABR3XS02_9EURO</name>
<keyword evidence="5" id="KW-1185">Reference proteome</keyword>
<dbReference type="InterPro" id="IPR031348">
    <property type="entry name" value="PigL_N"/>
</dbReference>
<dbReference type="EMBL" id="JAVDPF010000012">
    <property type="protein sequence ID" value="KAL1878344.1"/>
    <property type="molecule type" value="Genomic_DNA"/>
</dbReference>
<evidence type="ECO:0000313" key="4">
    <source>
        <dbReference type="EMBL" id="KAL1878344.1"/>
    </source>
</evidence>
<feature type="region of interest" description="Disordered" evidence="1">
    <location>
        <begin position="361"/>
        <end position="383"/>
    </location>
</feature>
<protein>
    <recommendedName>
        <fullName evidence="3">Azaphilone pigments biosynthesis cluster protein L N-terminal domain-containing protein</fullName>
    </recommendedName>
</protein>
<evidence type="ECO:0000259" key="3">
    <source>
        <dbReference type="Pfam" id="PF17111"/>
    </source>
</evidence>
<organism evidence="4 5">
    <name type="scientific">Paecilomyces lecythidis</name>
    <dbReference type="NCBI Taxonomy" id="3004212"/>
    <lineage>
        <taxon>Eukaryota</taxon>
        <taxon>Fungi</taxon>
        <taxon>Dikarya</taxon>
        <taxon>Ascomycota</taxon>
        <taxon>Pezizomycotina</taxon>
        <taxon>Eurotiomycetes</taxon>
        <taxon>Eurotiomycetidae</taxon>
        <taxon>Eurotiales</taxon>
        <taxon>Thermoascaceae</taxon>
        <taxon>Paecilomyces</taxon>
    </lineage>
</organism>
<sequence length="466" mass="52575">MTLSLSVAAMLGTATAAFQQVELLYTTIDNIKSAPDFLRDLKLDIHATKYVLQNLIATCPCDSSQIISSAEVNAAVENCCRICTDFRALFTHWKKQALEEDTFWLDRWRLGLSGQERIMAFQAQLNLCKDTLAVALSTAVRITKIRHQEDTMQEIKEMMLKQNETVLQKEIGRADGERALAENTLLQISIGDRDWLSDESKQSRWELLQDLQQQQALSDAFRRMCEQALAITVSERTGYNGSTRKSDHSLATIDFIDPSLDGKMLDYASFNFTPDSGNFDTPGRVEDTHHTHTSGHMCCLMLGILDTVNSDIQGGHCHPEIDLDLPSQPDNFLLEQTNYSPIINSQESSPDLALLAQEPVTPPTIVSPEPQPEPQSQPQGKEKPVCWEHGCQGRLFSSWSNLRRHQREKARQEPACYCPRCGAYFSRTSGRDQHLANMSCTRIRRYSNGRIRPNLLKIQESLDTPL</sequence>
<feature type="chain" id="PRO_5045366635" description="Azaphilone pigments biosynthesis cluster protein L N-terminal domain-containing protein" evidence="2">
    <location>
        <begin position="17"/>
        <end position="466"/>
    </location>
</feature>
<gene>
    <name evidence="4" type="ORF">Plec18167_004416</name>
</gene>
<feature type="signal peptide" evidence="2">
    <location>
        <begin position="1"/>
        <end position="16"/>
    </location>
</feature>
<proteinExistence type="predicted"/>
<feature type="domain" description="Azaphilone pigments biosynthesis cluster protein L N-terminal" evidence="3">
    <location>
        <begin position="5"/>
        <end position="169"/>
    </location>
</feature>
<accession>A0ABR3XS02</accession>
<dbReference type="Gene3D" id="3.30.160.60">
    <property type="entry name" value="Classic Zinc Finger"/>
    <property type="match status" value="1"/>
</dbReference>
<evidence type="ECO:0000256" key="2">
    <source>
        <dbReference type="SAM" id="SignalP"/>
    </source>
</evidence>
<keyword evidence="2" id="KW-0732">Signal</keyword>
<evidence type="ECO:0000313" key="5">
    <source>
        <dbReference type="Proteomes" id="UP001583193"/>
    </source>
</evidence>
<dbReference type="Proteomes" id="UP001583193">
    <property type="component" value="Unassembled WGS sequence"/>
</dbReference>
<evidence type="ECO:0000256" key="1">
    <source>
        <dbReference type="SAM" id="MobiDB-lite"/>
    </source>
</evidence>